<dbReference type="Proteomes" id="UP000259030">
    <property type="component" value="Plasmid pDFI1"/>
</dbReference>
<dbReference type="SUPFAM" id="SSF56784">
    <property type="entry name" value="HAD-like"/>
    <property type="match status" value="1"/>
</dbReference>
<dbReference type="InterPro" id="IPR023214">
    <property type="entry name" value="HAD_sf"/>
</dbReference>
<dbReference type="PROSITE" id="PS00154">
    <property type="entry name" value="ATPASE_E1_E2"/>
    <property type="match status" value="1"/>
</dbReference>
<dbReference type="FunFam" id="2.70.150.10:FF:000020">
    <property type="entry name" value="Copper-exporting P-type ATPase A"/>
    <property type="match status" value="1"/>
</dbReference>
<dbReference type="SFLD" id="SFLDF00027">
    <property type="entry name" value="p-type_atpase"/>
    <property type="match status" value="1"/>
</dbReference>
<dbReference type="SUPFAM" id="SSF81653">
    <property type="entry name" value="Calcium ATPase, transduction domain A"/>
    <property type="match status" value="1"/>
</dbReference>
<keyword evidence="6 11" id="KW-0547">Nucleotide-binding</keyword>
<dbReference type="Gene3D" id="3.40.1110.10">
    <property type="entry name" value="Calcium-transporting ATPase, cytoplasmic domain N"/>
    <property type="match status" value="1"/>
</dbReference>
<dbReference type="AlphaFoldDB" id="A0A221T168"/>
<dbReference type="InterPro" id="IPR036412">
    <property type="entry name" value="HAD-like_sf"/>
</dbReference>
<evidence type="ECO:0000256" key="11">
    <source>
        <dbReference type="RuleBase" id="RU362081"/>
    </source>
</evidence>
<dbReference type="InterPro" id="IPR036163">
    <property type="entry name" value="HMA_dom_sf"/>
</dbReference>
<feature type="transmembrane region" description="Helical" evidence="11">
    <location>
        <begin position="263"/>
        <end position="281"/>
    </location>
</feature>
<dbReference type="STRING" id="317577.GCA_000419625_03075"/>
<evidence type="ECO:0000313" key="15">
    <source>
        <dbReference type="Proteomes" id="UP000259030"/>
    </source>
</evidence>
<dbReference type="GO" id="GO:0005507">
    <property type="term" value="F:copper ion binding"/>
    <property type="evidence" value="ECO:0007669"/>
    <property type="project" value="TreeGrafter"/>
</dbReference>
<keyword evidence="3 11" id="KW-1003">Cell membrane</keyword>
<evidence type="ECO:0000256" key="2">
    <source>
        <dbReference type="ARBA" id="ARBA00006024"/>
    </source>
</evidence>
<dbReference type="Pfam" id="PF00122">
    <property type="entry name" value="E1-E2_ATPase"/>
    <property type="match status" value="1"/>
</dbReference>
<feature type="transmembrane region" description="Helical" evidence="11">
    <location>
        <begin position="787"/>
        <end position="806"/>
    </location>
</feature>
<dbReference type="InterPro" id="IPR044492">
    <property type="entry name" value="P_typ_ATPase_HD_dom"/>
</dbReference>
<evidence type="ECO:0000256" key="10">
    <source>
        <dbReference type="ARBA" id="ARBA00023136"/>
    </source>
</evidence>
<accession>A0A221T168</accession>
<keyword evidence="4 11" id="KW-0812">Transmembrane</keyword>
<dbReference type="Gene3D" id="3.40.50.1000">
    <property type="entry name" value="HAD superfamily/HAD-like"/>
    <property type="match status" value="1"/>
</dbReference>
<dbReference type="NCBIfam" id="TIGR01511">
    <property type="entry name" value="ATPase-IB1_Cu"/>
    <property type="match status" value="1"/>
</dbReference>
<dbReference type="SUPFAM" id="SSF55008">
    <property type="entry name" value="HMA, heavy metal-associated domain"/>
    <property type="match status" value="1"/>
</dbReference>
<gene>
    <name evidence="14" type="ORF">DFI_15895</name>
</gene>
<dbReference type="SFLD" id="SFLDS00003">
    <property type="entry name" value="Haloacid_Dehalogenase"/>
    <property type="match status" value="1"/>
</dbReference>
<evidence type="ECO:0000256" key="3">
    <source>
        <dbReference type="ARBA" id="ARBA00022475"/>
    </source>
</evidence>
<feature type="domain" description="P-type ATPase A" evidence="13">
    <location>
        <begin position="299"/>
        <end position="399"/>
    </location>
</feature>
<dbReference type="GO" id="GO:0055070">
    <property type="term" value="P:copper ion homeostasis"/>
    <property type="evidence" value="ECO:0007669"/>
    <property type="project" value="TreeGrafter"/>
</dbReference>
<dbReference type="GO" id="GO:0016887">
    <property type="term" value="F:ATP hydrolysis activity"/>
    <property type="evidence" value="ECO:0007669"/>
    <property type="project" value="InterPro"/>
</dbReference>
<evidence type="ECO:0000256" key="8">
    <source>
        <dbReference type="ARBA" id="ARBA00022967"/>
    </source>
</evidence>
<evidence type="ECO:0000256" key="7">
    <source>
        <dbReference type="ARBA" id="ARBA00022840"/>
    </source>
</evidence>
<proteinExistence type="inferred from homology"/>
<dbReference type="InterPro" id="IPR018303">
    <property type="entry name" value="ATPase_P-typ_P_site"/>
</dbReference>
<evidence type="ECO:0000256" key="12">
    <source>
        <dbReference type="SAM" id="MobiDB-lite"/>
    </source>
</evidence>
<keyword evidence="14" id="KW-0614">Plasmid</keyword>
<feature type="transmembrane region" description="Helical" evidence="11">
    <location>
        <begin position="204"/>
        <end position="226"/>
    </location>
</feature>
<keyword evidence="8" id="KW-1278">Translocase</keyword>
<dbReference type="KEGG" id="dfc:DFI_15895"/>
<feature type="region of interest" description="Disordered" evidence="12">
    <location>
        <begin position="85"/>
        <end position="152"/>
    </location>
</feature>
<geneLocation type="plasmid" evidence="15">
    <name>pdfi1</name>
</geneLocation>
<dbReference type="GO" id="GO:0005524">
    <property type="term" value="F:ATP binding"/>
    <property type="evidence" value="ECO:0007669"/>
    <property type="project" value="UniProtKB-UniRule"/>
</dbReference>
<dbReference type="InterPro" id="IPR001757">
    <property type="entry name" value="P_typ_ATPase"/>
</dbReference>
<evidence type="ECO:0000259" key="13">
    <source>
        <dbReference type="Pfam" id="PF00122"/>
    </source>
</evidence>
<keyword evidence="7 11" id="KW-0067">ATP-binding</keyword>
<evidence type="ECO:0000256" key="9">
    <source>
        <dbReference type="ARBA" id="ARBA00022989"/>
    </source>
</evidence>
<dbReference type="SUPFAM" id="SSF81665">
    <property type="entry name" value="Calcium ATPase, transmembrane domain M"/>
    <property type="match status" value="1"/>
</dbReference>
<keyword evidence="9 11" id="KW-1133">Transmembrane helix</keyword>
<dbReference type="PANTHER" id="PTHR43520">
    <property type="entry name" value="ATP7, ISOFORM B"/>
    <property type="match status" value="1"/>
</dbReference>
<dbReference type="InterPro" id="IPR059000">
    <property type="entry name" value="ATPase_P-type_domA"/>
</dbReference>
<dbReference type="GO" id="GO:0043682">
    <property type="term" value="F:P-type divalent copper transporter activity"/>
    <property type="evidence" value="ECO:0007669"/>
    <property type="project" value="TreeGrafter"/>
</dbReference>
<dbReference type="PRINTS" id="PR00119">
    <property type="entry name" value="CATATPASE"/>
</dbReference>
<feature type="compositionally biased region" description="Low complexity" evidence="12">
    <location>
        <begin position="113"/>
        <end position="126"/>
    </location>
</feature>
<dbReference type="NCBIfam" id="TIGR01494">
    <property type="entry name" value="ATPase_P-type"/>
    <property type="match status" value="1"/>
</dbReference>
<dbReference type="SFLD" id="SFLDG00002">
    <property type="entry name" value="C1.7:_P-type_atpase_like"/>
    <property type="match status" value="1"/>
</dbReference>
<dbReference type="PANTHER" id="PTHR43520:SF8">
    <property type="entry name" value="P-TYPE CU(+) TRANSPORTER"/>
    <property type="match status" value="1"/>
</dbReference>
<comment type="similarity">
    <text evidence="2 11">Belongs to the cation transport ATPase (P-type) (TC 3.A.3) family. Type IB subfamily.</text>
</comment>
<evidence type="ECO:0000256" key="4">
    <source>
        <dbReference type="ARBA" id="ARBA00022692"/>
    </source>
</evidence>
<keyword evidence="10 11" id="KW-0472">Membrane</keyword>
<dbReference type="GO" id="GO:0005886">
    <property type="term" value="C:plasma membrane"/>
    <property type="evidence" value="ECO:0007669"/>
    <property type="project" value="UniProtKB-SubCell"/>
</dbReference>
<evidence type="ECO:0000256" key="6">
    <source>
        <dbReference type="ARBA" id="ARBA00022741"/>
    </source>
</evidence>
<dbReference type="InterPro" id="IPR008250">
    <property type="entry name" value="ATPase_P-typ_transduc_dom_A_sf"/>
</dbReference>
<dbReference type="InterPro" id="IPR023299">
    <property type="entry name" value="ATPase_P-typ_cyto_dom_N"/>
</dbReference>
<feature type="transmembrane region" description="Helical" evidence="11">
    <location>
        <begin position="170"/>
        <end position="192"/>
    </location>
</feature>
<name>A0A221T168_9DEIO</name>
<evidence type="ECO:0000256" key="1">
    <source>
        <dbReference type="ARBA" id="ARBA00004651"/>
    </source>
</evidence>
<evidence type="ECO:0000313" key="14">
    <source>
        <dbReference type="EMBL" id="ASN82648.1"/>
    </source>
</evidence>
<keyword evidence="15" id="KW-1185">Reference proteome</keyword>
<organism evidence="14 15">
    <name type="scientific">Deinococcus ficus</name>
    <dbReference type="NCBI Taxonomy" id="317577"/>
    <lineage>
        <taxon>Bacteria</taxon>
        <taxon>Thermotogati</taxon>
        <taxon>Deinococcota</taxon>
        <taxon>Deinococci</taxon>
        <taxon>Deinococcales</taxon>
        <taxon>Deinococcaceae</taxon>
        <taxon>Deinococcus</taxon>
    </lineage>
</organism>
<feature type="transmembrane region" description="Helical" evidence="11">
    <location>
        <begin position="757"/>
        <end position="775"/>
    </location>
</feature>
<sequence>MTHHPHEHPVVSPHPHHSDAVLEVVLKNCHGGTDLAGAEQFLQTLPGVLSVHLDRTLSVAHLGYDLKRTDQAALRAQIEKAGYTCTCQDSPPSPSQPGQPGQPGGAHGHHQHAGPAAVHPHAAAHSDGGNHRAHQKPGGPGQDAGHDAHAGHDEHAEHGEAMVNDMLRRFVVSLIVTLPIVLYSPIGEAIGFTAMPPFGLGMNWFGLLLATPVVWWGGWPFISAAWRALRRGEANMMTLIALGILVSYTYSVWATLALNSQDVFFEAAAMLTTLSLLGHWMEMRSRFATGRAVEALLKLAPATARVVRNGEETELPVEQVVAGDVIAIRPGDRLPVDGEVISGASYVDESMITGEPVPVSKAAGSTVTGGTVNQTGAFQFRATAVGADTALSRIVQMVQNAQASKAPAQRLADTAGKYLVFVALGSGLLAFLVWTLAGQNVIFALTVAVSAIVIACPDALALATPTAITVGVGRGAKEGVLFKNATALEATAGVNTVVFDKTGTLTEGKPALTDVLPAQGVTEHDLLRLAASADLPSQHPLAEAIVRGARERGLVLSEAQDFDSVPGHGVQARVDGRAVLIGNAKLMTREGVATAEVATLVEELSADGKTAMYVAADGRFLGVVAVADRIRESARQAVQHLHHLNIQTVMLTGDNRKTAEAVARQIGMDAVLADVLPEEKAAKVQDLQAQGRTVAMVGDGVNDAPALAQAEVGIAIGAGTDVAVETADLVLMNSDPATVPTSIRLARQVQVKIKQNLFWAAIYNLLAIPVAAGVLYPSLGLLLRPEWAALLMSASTLIVTINALLLNRARLRPTGR</sequence>
<dbReference type="InterPro" id="IPR027256">
    <property type="entry name" value="P-typ_ATPase_IB"/>
</dbReference>
<feature type="transmembrane region" description="Helical" evidence="11">
    <location>
        <begin position="418"/>
        <end position="436"/>
    </location>
</feature>
<dbReference type="EMBL" id="CP021082">
    <property type="protein sequence ID" value="ASN82648.1"/>
    <property type="molecule type" value="Genomic_DNA"/>
</dbReference>
<evidence type="ECO:0000256" key="5">
    <source>
        <dbReference type="ARBA" id="ARBA00022723"/>
    </source>
</evidence>
<dbReference type="CDD" id="cd02094">
    <property type="entry name" value="P-type_ATPase_Cu-like"/>
    <property type="match status" value="1"/>
</dbReference>
<feature type="transmembrane region" description="Helical" evidence="11">
    <location>
        <begin position="442"/>
        <end position="464"/>
    </location>
</feature>
<keyword evidence="5 11" id="KW-0479">Metal-binding</keyword>
<dbReference type="Gene3D" id="2.70.150.10">
    <property type="entry name" value="Calcium-transporting ATPase, cytoplasmic transduction domain A"/>
    <property type="match status" value="1"/>
</dbReference>
<feature type="transmembrane region" description="Helical" evidence="11">
    <location>
        <begin position="238"/>
        <end position="257"/>
    </location>
</feature>
<dbReference type="NCBIfam" id="TIGR01525">
    <property type="entry name" value="ATPase-IB_hvy"/>
    <property type="match status" value="1"/>
</dbReference>
<comment type="subcellular location">
    <subcellularLocation>
        <location evidence="1">Cell membrane</location>
        <topology evidence="1">Multi-pass membrane protein</topology>
    </subcellularLocation>
</comment>
<dbReference type="Pfam" id="PF00702">
    <property type="entry name" value="Hydrolase"/>
    <property type="match status" value="1"/>
</dbReference>
<reference evidence="14 15" key="1">
    <citation type="submission" date="2017-05" db="EMBL/GenBank/DDBJ databases">
        <title>The complete genome sequence of Deinococcus ficus isolated from the rhizosphere of the Ficus religiosa L. in Taiwan.</title>
        <authorList>
            <person name="Wu K.-M."/>
            <person name="Liao T.-L."/>
            <person name="Liu Y.-M."/>
            <person name="Young C.-C."/>
            <person name="Tsai S.-F."/>
        </authorList>
    </citation>
    <scope>NUCLEOTIDE SEQUENCE [LARGE SCALE GENOMIC DNA]</scope>
    <source>
        <strain evidence="14 15">CC-FR2-10</strain>
        <plasmid evidence="15">pdfi1</plasmid>
    </source>
</reference>
<protein>
    <submittedName>
        <fullName evidence="14">Copper-translocating P-type ATPase</fullName>
    </submittedName>
</protein>
<dbReference type="InterPro" id="IPR023298">
    <property type="entry name" value="ATPase_P-typ_TM_dom_sf"/>
</dbReference>
<dbReference type="RefSeq" id="WP_027464306.1">
    <property type="nucleotide sequence ID" value="NZ_CP021082.1"/>
</dbReference>